<feature type="transmembrane region" description="Helical" evidence="1">
    <location>
        <begin position="56"/>
        <end position="73"/>
    </location>
</feature>
<protein>
    <submittedName>
        <fullName evidence="2">HXXEE domain-containing protein</fullName>
    </submittedName>
</protein>
<feature type="transmembrane region" description="Helical" evidence="1">
    <location>
        <begin position="85"/>
        <end position="104"/>
    </location>
</feature>
<feature type="transmembrane region" description="Helical" evidence="1">
    <location>
        <begin position="141"/>
        <end position="161"/>
    </location>
</feature>
<comment type="caution">
    <text evidence="2">The sequence shown here is derived from an EMBL/GenBank/DDBJ whole genome shotgun (WGS) entry which is preliminary data.</text>
</comment>
<gene>
    <name evidence="2" type="ORF">GQE99_15580</name>
</gene>
<keyword evidence="1" id="KW-0472">Membrane</keyword>
<evidence type="ECO:0000256" key="1">
    <source>
        <dbReference type="SAM" id="Phobius"/>
    </source>
</evidence>
<dbReference type="Proteomes" id="UP000467322">
    <property type="component" value="Unassembled WGS sequence"/>
</dbReference>
<reference evidence="2 3" key="1">
    <citation type="submission" date="2019-12" db="EMBL/GenBank/DDBJ databases">
        <title>Maritimibacter sp. nov. sp. isolated from sea sand.</title>
        <authorList>
            <person name="Kim J."/>
            <person name="Jeong S.E."/>
            <person name="Jung H.S."/>
            <person name="Jeon C.O."/>
        </authorList>
    </citation>
    <scope>NUCLEOTIDE SEQUENCE [LARGE SCALE GENOMIC DNA]</scope>
    <source>
        <strain evidence="2 3">DP07</strain>
    </source>
</reference>
<dbReference type="InterPro" id="IPR025671">
    <property type="entry name" value="HXXEE"/>
</dbReference>
<keyword evidence="3" id="KW-1185">Reference proteome</keyword>
<dbReference type="RefSeq" id="WP_161352562.1">
    <property type="nucleotide sequence ID" value="NZ_WTUX01000019.1"/>
</dbReference>
<dbReference type="Pfam" id="PF13787">
    <property type="entry name" value="HXXEE"/>
    <property type="match status" value="1"/>
</dbReference>
<evidence type="ECO:0000313" key="2">
    <source>
        <dbReference type="EMBL" id="MZR14439.1"/>
    </source>
</evidence>
<keyword evidence="1" id="KW-0812">Transmembrane</keyword>
<keyword evidence="1" id="KW-1133">Transmembrane helix</keyword>
<dbReference type="AlphaFoldDB" id="A0A845M5X8"/>
<proteinExistence type="predicted"/>
<dbReference type="EMBL" id="WTUX01000019">
    <property type="protein sequence ID" value="MZR14439.1"/>
    <property type="molecule type" value="Genomic_DNA"/>
</dbReference>
<accession>A0A845M5X8</accession>
<evidence type="ECO:0000313" key="3">
    <source>
        <dbReference type="Proteomes" id="UP000467322"/>
    </source>
</evidence>
<feature type="transmembrane region" description="Helical" evidence="1">
    <location>
        <begin position="110"/>
        <end position="129"/>
    </location>
</feature>
<name>A0A845M5X8_9RHOB</name>
<sequence>MIRRRDPGEVQGWGHPCRAYSYAAIALLVHTIEMAEGLPGWLAARDPSVLLTGPQASQALIGLGLGGMAILILGRSVPNRPVQIVVALVVGMLLARVVTLVTLSLAGWNYVPGTATALALVLPAALWLYRNLPLADPARLIGAGAGVLAMAPITWAALWLAG</sequence>
<organism evidence="2 3">
    <name type="scientific">Maritimibacter harenae</name>
    <dbReference type="NCBI Taxonomy" id="2606218"/>
    <lineage>
        <taxon>Bacteria</taxon>
        <taxon>Pseudomonadati</taxon>
        <taxon>Pseudomonadota</taxon>
        <taxon>Alphaproteobacteria</taxon>
        <taxon>Rhodobacterales</taxon>
        <taxon>Roseobacteraceae</taxon>
        <taxon>Maritimibacter</taxon>
    </lineage>
</organism>
<feature type="transmembrane region" description="Helical" evidence="1">
    <location>
        <begin position="20"/>
        <end position="44"/>
    </location>
</feature>